<comment type="caution">
    <text evidence="2">The sequence shown here is derived from an EMBL/GenBank/DDBJ whole genome shotgun (WGS) entry which is preliminary data.</text>
</comment>
<dbReference type="STRING" id="927665.HMPREF1535_04501"/>
<dbReference type="HOGENOM" id="CLU_059692_0_1_10"/>
<feature type="transmembrane region" description="Helical" evidence="1">
    <location>
        <begin position="34"/>
        <end position="51"/>
    </location>
</feature>
<gene>
    <name evidence="2" type="ORF">HMPREF1535_04501</name>
</gene>
<feature type="transmembrane region" description="Helical" evidence="1">
    <location>
        <begin position="103"/>
        <end position="121"/>
    </location>
</feature>
<feature type="transmembrane region" description="Helical" evidence="1">
    <location>
        <begin position="299"/>
        <end position="315"/>
    </location>
</feature>
<dbReference type="EMBL" id="AQHV01000025">
    <property type="protein sequence ID" value="KKB47644.1"/>
    <property type="molecule type" value="Genomic_DNA"/>
</dbReference>
<keyword evidence="1" id="KW-1133">Transmembrane helix</keyword>
<feature type="transmembrane region" description="Helical" evidence="1">
    <location>
        <begin position="246"/>
        <end position="264"/>
    </location>
</feature>
<dbReference type="AlphaFoldDB" id="A0A0F5IPZ9"/>
<evidence type="ECO:0000313" key="3">
    <source>
        <dbReference type="Proteomes" id="UP000033047"/>
    </source>
</evidence>
<dbReference type="PATRIC" id="fig|927665.4.peg.4621"/>
<keyword evidence="1" id="KW-0812">Transmembrane</keyword>
<evidence type="ECO:0000256" key="1">
    <source>
        <dbReference type="SAM" id="Phobius"/>
    </source>
</evidence>
<protein>
    <recommendedName>
        <fullName evidence="4">EpsG family protein</fullName>
    </recommendedName>
</protein>
<dbReference type="Proteomes" id="UP000033047">
    <property type="component" value="Unassembled WGS sequence"/>
</dbReference>
<reference evidence="2 3" key="1">
    <citation type="submission" date="2013-04" db="EMBL/GenBank/DDBJ databases">
        <title>The Genome Sequence of Parabacteroides goldsteinii DSM 19448.</title>
        <authorList>
            <consortium name="The Broad Institute Genomics Platform"/>
            <person name="Earl A."/>
            <person name="Ward D."/>
            <person name="Feldgarden M."/>
            <person name="Gevers D."/>
            <person name="Martens E."/>
            <person name="Sakamoto M."/>
            <person name="Benno Y."/>
            <person name="Song Y."/>
            <person name="Liu C."/>
            <person name="Lee J."/>
            <person name="Bolanos M."/>
            <person name="Vaisanen M.L."/>
            <person name="Finegold S.M."/>
            <person name="Walker B."/>
            <person name="Young S."/>
            <person name="Zeng Q."/>
            <person name="Gargeya S."/>
            <person name="Fitzgerald M."/>
            <person name="Haas B."/>
            <person name="Abouelleil A."/>
            <person name="Allen A.W."/>
            <person name="Alvarado L."/>
            <person name="Arachchi H.M."/>
            <person name="Berlin A.M."/>
            <person name="Chapman S.B."/>
            <person name="Gainer-Dewar J."/>
            <person name="Goldberg J."/>
            <person name="Griggs A."/>
            <person name="Gujja S."/>
            <person name="Hansen M."/>
            <person name="Howarth C."/>
            <person name="Imamovic A."/>
            <person name="Ireland A."/>
            <person name="Larimer J."/>
            <person name="McCowan C."/>
            <person name="Murphy C."/>
            <person name="Pearson M."/>
            <person name="Poon T.W."/>
            <person name="Priest M."/>
            <person name="Roberts A."/>
            <person name="Saif S."/>
            <person name="Shea T."/>
            <person name="Sisk P."/>
            <person name="Sykes S."/>
            <person name="Wortman J."/>
            <person name="Nusbaum C."/>
            <person name="Birren B."/>
        </authorList>
    </citation>
    <scope>NUCLEOTIDE SEQUENCE [LARGE SCALE GENOMIC DNA]</scope>
    <source>
        <strain evidence="2 3">DSM 19448</strain>
    </source>
</reference>
<feature type="transmembrane region" description="Helical" evidence="1">
    <location>
        <begin position="327"/>
        <end position="350"/>
    </location>
</feature>
<keyword evidence="1" id="KW-0472">Membrane</keyword>
<feature type="transmembrane region" description="Helical" evidence="1">
    <location>
        <begin position="210"/>
        <end position="231"/>
    </location>
</feature>
<dbReference type="InterPro" id="IPR049458">
    <property type="entry name" value="EpsG-like"/>
</dbReference>
<name>A0A0F5IPZ9_9BACT</name>
<feature type="transmembrane region" description="Helical" evidence="1">
    <location>
        <begin position="133"/>
        <end position="152"/>
    </location>
</feature>
<dbReference type="RefSeq" id="WP_046147471.1">
    <property type="nucleotide sequence ID" value="NZ_KQ033913.1"/>
</dbReference>
<dbReference type="Pfam" id="PF14897">
    <property type="entry name" value="EpsG"/>
    <property type="match status" value="1"/>
</dbReference>
<accession>A0A0F5IPZ9</accession>
<organism evidence="2 3">
    <name type="scientific">Parabacteroides goldsteinii DSM 19448 = WAL 12034</name>
    <dbReference type="NCBI Taxonomy" id="927665"/>
    <lineage>
        <taxon>Bacteria</taxon>
        <taxon>Pseudomonadati</taxon>
        <taxon>Bacteroidota</taxon>
        <taxon>Bacteroidia</taxon>
        <taxon>Bacteroidales</taxon>
        <taxon>Tannerellaceae</taxon>
        <taxon>Parabacteroides</taxon>
    </lineage>
</organism>
<sequence>MVYQLLVFFILLVAFFYKQLVKNPDPSLKERDIFLIPTFFALFVVMGFRDVSVGVDTYNYSMIYRDISSKPFWFLLTDYYYESIEIGFVMLAKLSSFILDDYYFFQIVVSFAICFFMYKFIRQNTRDFVTTSIIFMSIGIYLISFNISRQMLAVSIAVNAWNYLKNNDYKRAFIYTSVSLLFHISSIVFFLIYIIYYFKDNKKVMASVPLFFILFVFFFQRLMTVISVYIIKYANYYGNNREIQEANMVKILWTVEFLLSLYIFYQKRFNSQEKVISVLCMVYVLTNIIALSFNYFERIGLFFSPFLLLLFGIYGNSIKNVILRKGYYVVINICFLLFFLRAISTPQYIYSFFF</sequence>
<feature type="transmembrane region" description="Helical" evidence="1">
    <location>
        <begin position="276"/>
        <end position="293"/>
    </location>
</feature>
<feature type="transmembrane region" description="Helical" evidence="1">
    <location>
        <begin position="172"/>
        <end position="198"/>
    </location>
</feature>
<evidence type="ECO:0000313" key="2">
    <source>
        <dbReference type="EMBL" id="KKB47644.1"/>
    </source>
</evidence>
<proteinExistence type="predicted"/>
<evidence type="ECO:0008006" key="4">
    <source>
        <dbReference type="Google" id="ProtNLM"/>
    </source>
</evidence>